<gene>
    <name evidence="2" type="ORF">MTX78_20100</name>
</gene>
<name>A0ABY4CY14_9BACT</name>
<keyword evidence="3" id="KW-1185">Reference proteome</keyword>
<organism evidence="2 3">
    <name type="scientific">Hymenobacter tibetensis</name>
    <dbReference type="NCBI Taxonomy" id="497967"/>
    <lineage>
        <taxon>Bacteria</taxon>
        <taxon>Pseudomonadati</taxon>
        <taxon>Bacteroidota</taxon>
        <taxon>Cytophagia</taxon>
        <taxon>Cytophagales</taxon>
        <taxon>Hymenobacteraceae</taxon>
        <taxon>Hymenobacter</taxon>
    </lineage>
</organism>
<dbReference type="Proteomes" id="UP000831113">
    <property type="component" value="Chromosome"/>
</dbReference>
<feature type="signal peptide" evidence="1">
    <location>
        <begin position="1"/>
        <end position="19"/>
    </location>
</feature>
<evidence type="ECO:0008006" key="4">
    <source>
        <dbReference type="Google" id="ProtNLM"/>
    </source>
</evidence>
<evidence type="ECO:0000313" key="3">
    <source>
        <dbReference type="Proteomes" id="UP000831113"/>
    </source>
</evidence>
<feature type="chain" id="PRO_5045857528" description="Exo-alpha-sialidase" evidence="1">
    <location>
        <begin position="20"/>
        <end position="239"/>
    </location>
</feature>
<evidence type="ECO:0000313" key="2">
    <source>
        <dbReference type="EMBL" id="UOG74409.1"/>
    </source>
</evidence>
<proteinExistence type="predicted"/>
<dbReference type="EMBL" id="CP094669">
    <property type="protein sequence ID" value="UOG74409.1"/>
    <property type="molecule type" value="Genomic_DNA"/>
</dbReference>
<evidence type="ECO:0000256" key="1">
    <source>
        <dbReference type="SAM" id="SignalP"/>
    </source>
</evidence>
<dbReference type="RefSeq" id="WP_243797768.1">
    <property type="nucleotide sequence ID" value="NZ_CP094669.1"/>
</dbReference>
<dbReference type="SUPFAM" id="SSF110296">
    <property type="entry name" value="Oligoxyloglucan reducing end-specific cellobiohydrolase"/>
    <property type="match status" value="1"/>
</dbReference>
<accession>A0ABY4CY14</accession>
<protein>
    <recommendedName>
        <fullName evidence="4">Exo-alpha-sialidase</fullName>
    </recommendedName>
</protein>
<dbReference type="PROSITE" id="PS51257">
    <property type="entry name" value="PROKAR_LIPOPROTEIN"/>
    <property type="match status" value="1"/>
</dbReference>
<keyword evidence="1" id="KW-0732">Signal</keyword>
<reference evidence="2 3" key="1">
    <citation type="submission" date="2022-03" db="EMBL/GenBank/DDBJ databases">
        <title>Hymenobactersp. isolated from the air.</title>
        <authorList>
            <person name="Won M."/>
            <person name="Kwon S.-W."/>
        </authorList>
    </citation>
    <scope>NUCLEOTIDE SEQUENCE [LARGE SCALE GENOMIC DNA]</scope>
    <source>
        <strain evidence="2 3">KACC 21982</strain>
    </source>
</reference>
<sequence length="239" mass="26596">MKRLLLLCGLALASVGACQKEDDNDALPQPEYADWYALRSPDDRDIEAVAGDIDGTLVITTRYEIYSTQDRGKTWKKGDYQTNSGLFGFYQQQDTLLTLNAGLGSALNDQIQYATSPSHFSVDKGLTWRPYRNWRRADFEPRVPRNKVTAASGTLYSIEYLLTPLAPNSSSSRIDYVGIQTSTGKHLTLPQDHQITSIAFDTKSRLYVTASAPLCGGRETFKYCNTSNGTLYVSKVPQL</sequence>